<dbReference type="PANTHER" id="PTHR44328:SF16">
    <property type="entry name" value="PROTEIN IN2-1 HOMOLOG B"/>
    <property type="match status" value="1"/>
</dbReference>
<dbReference type="Pfam" id="PF13409">
    <property type="entry name" value="GST_N_2"/>
    <property type="match status" value="1"/>
</dbReference>
<dbReference type="Proteomes" id="UP000006591">
    <property type="component" value="Chromosome 3"/>
</dbReference>
<evidence type="ECO:0000313" key="4">
    <source>
        <dbReference type="EnsemblPlants" id="ONIVA03G14210.1"/>
    </source>
</evidence>
<feature type="domain" description="GST N-terminal" evidence="2">
    <location>
        <begin position="136"/>
        <end position="160"/>
    </location>
</feature>
<dbReference type="eggNOG" id="KOG0406">
    <property type="taxonomic scope" value="Eukaryota"/>
</dbReference>
<feature type="region of interest" description="Disordered" evidence="1">
    <location>
        <begin position="99"/>
        <end position="122"/>
    </location>
</feature>
<dbReference type="OMA" id="DLHLSNH"/>
<dbReference type="PANTHER" id="PTHR44328">
    <property type="entry name" value="GLUTATHIONE S-TRANSFERASE L1"/>
    <property type="match status" value="1"/>
</dbReference>
<dbReference type="STRING" id="4536.A0A0E0GKV3"/>
<dbReference type="InterPro" id="IPR044629">
    <property type="entry name" value="GSTL1/2/3"/>
</dbReference>
<reference evidence="4" key="2">
    <citation type="submission" date="2018-04" db="EMBL/GenBank/DDBJ databases">
        <title>OnivRS2 (Oryza nivara Reference Sequence Version 2).</title>
        <authorList>
            <person name="Zhang J."/>
            <person name="Kudrna D."/>
            <person name="Lee S."/>
            <person name="Talag J."/>
            <person name="Rajasekar S."/>
            <person name="Welchert J."/>
            <person name="Hsing Y.-I."/>
            <person name="Wing R.A."/>
        </authorList>
    </citation>
    <scope>NUCLEOTIDE SEQUENCE [LARGE SCALE GENOMIC DNA]</scope>
    <source>
        <strain evidence="4">SL10</strain>
    </source>
</reference>
<evidence type="ECO:0000256" key="1">
    <source>
        <dbReference type="SAM" id="MobiDB-lite"/>
    </source>
</evidence>
<dbReference type="Gramene" id="ONIVA03G14210.1">
    <property type="protein sequence ID" value="ONIVA03G14210.1"/>
    <property type="gene ID" value="ONIVA03G14210"/>
</dbReference>
<dbReference type="Pfam" id="PF13410">
    <property type="entry name" value="GST_C_2"/>
    <property type="match status" value="1"/>
</dbReference>
<dbReference type="SUPFAM" id="SSF52833">
    <property type="entry name" value="Thioredoxin-like"/>
    <property type="match status" value="2"/>
</dbReference>
<dbReference type="EnsemblPlants" id="ONIVA03G14210.1">
    <property type="protein sequence ID" value="ONIVA03G14210.1"/>
    <property type="gene ID" value="ONIVA03G14210"/>
</dbReference>
<sequence>MWCKSAERLDEPDLPRPNQLLTYRLRHYHLTLSLPMNSLAFPRGRCSPSPLTRPSTSRSSSVPSSRTVKIRPSSRSVARCNLRDAKNLSPSRTVAMAAAAAAPASSEKEVLPPSLTSSSEPPPLFDGTTRLYVAYHCPYAQRAWIARNYKGLQDKIKIVPSLEHNNQVKGESLDLVKYIDTNFEGPALLPDDSEKQQFAEELLAYTDAFNKASYSSIVAKGDVSDEAVAALDKIEAALSKFNDGPFFLGQFSLVDIAYVPFIERFQIFFSGIKNYDITKGRPNLQKFIEEVNKIHAYTETKQDPRLPEDVTKDEPTTTCDGDRELVQKYAICNVHNHLDLHLSNHLDLANGLQEKIKLVPMDTNDRPAWYKEVYPKNTLPSLEHNNKIIGESLDLIKYIDINFAGPRLTPDVDIAYAPFIDGFQTLFAGIKNYDITEGRANIQIFIKELNKIDAYMHTKQDPSEVIALTKKKLGGRIHRWGLSLSSISAEPPALHAEQQPHGFGREAAYCISADQPGRKEGANKDNISRSMGD</sequence>
<evidence type="ECO:0000259" key="2">
    <source>
        <dbReference type="Pfam" id="PF13409"/>
    </source>
</evidence>
<dbReference type="InterPro" id="IPR036282">
    <property type="entry name" value="Glutathione-S-Trfase_C_sf"/>
</dbReference>
<dbReference type="HOGENOM" id="CLU_567897_0_0_1"/>
<evidence type="ECO:0000259" key="3">
    <source>
        <dbReference type="Pfam" id="PF13417"/>
    </source>
</evidence>
<dbReference type="InterPro" id="IPR004045">
    <property type="entry name" value="Glutathione_S-Trfase_N"/>
</dbReference>
<feature type="compositionally biased region" description="Basic and acidic residues" evidence="1">
    <location>
        <begin position="516"/>
        <end position="533"/>
    </location>
</feature>
<proteinExistence type="predicted"/>
<organism evidence="4">
    <name type="scientific">Oryza nivara</name>
    <name type="common">Indian wild rice</name>
    <name type="synonym">Oryza sativa f. spontanea</name>
    <dbReference type="NCBI Taxonomy" id="4536"/>
    <lineage>
        <taxon>Eukaryota</taxon>
        <taxon>Viridiplantae</taxon>
        <taxon>Streptophyta</taxon>
        <taxon>Embryophyta</taxon>
        <taxon>Tracheophyta</taxon>
        <taxon>Spermatophyta</taxon>
        <taxon>Magnoliopsida</taxon>
        <taxon>Liliopsida</taxon>
        <taxon>Poales</taxon>
        <taxon>Poaceae</taxon>
        <taxon>BOP clade</taxon>
        <taxon>Oryzoideae</taxon>
        <taxon>Oryzeae</taxon>
        <taxon>Oryzinae</taxon>
        <taxon>Oryza</taxon>
    </lineage>
</organism>
<evidence type="ECO:0000313" key="5">
    <source>
        <dbReference type="Proteomes" id="UP000006591"/>
    </source>
</evidence>
<dbReference type="Pfam" id="PF13417">
    <property type="entry name" value="GST_N_3"/>
    <property type="match status" value="1"/>
</dbReference>
<accession>A0A0E0GKV3</accession>
<dbReference type="Gene3D" id="1.20.1050.10">
    <property type="match status" value="1"/>
</dbReference>
<dbReference type="GO" id="GO:0004364">
    <property type="term" value="F:glutathione transferase activity"/>
    <property type="evidence" value="ECO:0007669"/>
    <property type="project" value="InterPro"/>
</dbReference>
<feature type="compositionally biased region" description="Low complexity" evidence="1">
    <location>
        <begin position="47"/>
        <end position="67"/>
    </location>
</feature>
<feature type="domain" description="GST N-terminal" evidence="3">
    <location>
        <begin position="355"/>
        <end position="406"/>
    </location>
</feature>
<dbReference type="FunFam" id="1.20.1050.10:FF:000041">
    <property type="entry name" value="Lambda class glutathione S-transferase"/>
    <property type="match status" value="1"/>
</dbReference>
<keyword evidence="5" id="KW-1185">Reference proteome</keyword>
<dbReference type="CDD" id="cd03203">
    <property type="entry name" value="GST_C_Lambda"/>
    <property type="match status" value="1"/>
</dbReference>
<feature type="region of interest" description="Disordered" evidence="1">
    <location>
        <begin position="514"/>
        <end position="533"/>
    </location>
</feature>
<dbReference type="InterPro" id="IPR036249">
    <property type="entry name" value="Thioredoxin-like_sf"/>
</dbReference>
<reference evidence="4" key="1">
    <citation type="submission" date="2015-04" db="UniProtKB">
        <authorList>
            <consortium name="EnsemblPlants"/>
        </authorList>
    </citation>
    <scope>IDENTIFICATION</scope>
    <source>
        <strain evidence="4">SL10</strain>
    </source>
</reference>
<name>A0A0E0GKV3_ORYNI</name>
<dbReference type="SUPFAM" id="SSF47616">
    <property type="entry name" value="GST C-terminal domain-like"/>
    <property type="match status" value="1"/>
</dbReference>
<dbReference type="AlphaFoldDB" id="A0A0E0GKV3"/>
<feature type="region of interest" description="Disordered" evidence="1">
    <location>
        <begin position="45"/>
        <end position="70"/>
    </location>
</feature>
<dbReference type="Gene3D" id="3.40.30.10">
    <property type="entry name" value="Glutaredoxin"/>
    <property type="match status" value="3"/>
</dbReference>
<protein>
    <recommendedName>
        <fullName evidence="2 3">GST N-terminal domain-containing protein</fullName>
    </recommendedName>
</protein>